<keyword evidence="7" id="KW-0663">Pyridoxal phosphate</keyword>
<dbReference type="InterPro" id="IPR015168">
    <property type="entry name" value="SsuA/THI5"/>
</dbReference>
<evidence type="ECO:0000256" key="1">
    <source>
        <dbReference type="ARBA" id="ARBA00003469"/>
    </source>
</evidence>
<comment type="pathway">
    <text evidence="2">Cofactor biosynthesis; thiamine diphosphate biosynthesis.</text>
</comment>
<dbReference type="SUPFAM" id="SSF53850">
    <property type="entry name" value="Periplasmic binding protein-like II"/>
    <property type="match status" value="1"/>
</dbReference>
<dbReference type="PANTHER" id="PTHR31528:SF1">
    <property type="entry name" value="4-AMINO-5-HYDROXYMETHYL-2-METHYLPYRIMIDINE PHOSPHATE SYNTHASE THI11-RELATED"/>
    <property type="match status" value="1"/>
</dbReference>
<evidence type="ECO:0000256" key="9">
    <source>
        <dbReference type="ARBA" id="ARBA00023004"/>
    </source>
</evidence>
<name>A0A3E0W9K5_9MICO</name>
<comment type="catalytic activity">
    <reaction evidence="11">
        <text>N(6)-(pyridoxal phosphate)-L-lysyl-[4-amino-5-hydroxymethyl-2-methylpyrimidine phosphate synthase] + L-histidyl-[4-amino-5-hydroxymethyl-2-methylpyrimidine phosphate synthase] + 2 Fe(3+) + 4 H2O = L-lysyl-[4-amino-5-hydroxymethyl-2-methylpyrimidine phosphate synthase] + (2S)-2-amino-5-hydroxy-4-oxopentanoyl-[4-amino-5-hydroxymethyl-2-methylpyrimidine phosphate synthase] + 4-amino-2-methyl-5-(phosphooxymethyl)pyrimidine + 3-oxopropanoate + 2 Fe(2+) + 2 H(+)</text>
        <dbReference type="Rhea" id="RHEA:65756"/>
        <dbReference type="Rhea" id="RHEA-COMP:16892"/>
        <dbReference type="Rhea" id="RHEA-COMP:16893"/>
        <dbReference type="Rhea" id="RHEA-COMP:16894"/>
        <dbReference type="Rhea" id="RHEA-COMP:16895"/>
        <dbReference type="ChEBI" id="CHEBI:15377"/>
        <dbReference type="ChEBI" id="CHEBI:15378"/>
        <dbReference type="ChEBI" id="CHEBI:29033"/>
        <dbReference type="ChEBI" id="CHEBI:29034"/>
        <dbReference type="ChEBI" id="CHEBI:29969"/>
        <dbReference type="ChEBI" id="CHEBI:29979"/>
        <dbReference type="ChEBI" id="CHEBI:33190"/>
        <dbReference type="ChEBI" id="CHEBI:58354"/>
        <dbReference type="ChEBI" id="CHEBI:143915"/>
        <dbReference type="ChEBI" id="CHEBI:157692"/>
    </reaction>
    <physiologicalReaction direction="left-to-right" evidence="11">
        <dbReference type="Rhea" id="RHEA:65757"/>
    </physiologicalReaction>
</comment>
<evidence type="ECO:0000313" key="13">
    <source>
        <dbReference type="EMBL" id="RFA25716.1"/>
    </source>
</evidence>
<dbReference type="OrthoDB" id="174578at2"/>
<keyword evidence="5" id="KW-0808">Transferase</keyword>
<feature type="domain" description="SsuA/THI5-like" evidence="12">
    <location>
        <begin position="116"/>
        <end position="326"/>
    </location>
</feature>
<comment type="similarity">
    <text evidence="3">Belongs to the NMT1/THI5 family.</text>
</comment>
<evidence type="ECO:0000256" key="2">
    <source>
        <dbReference type="ARBA" id="ARBA00004948"/>
    </source>
</evidence>
<dbReference type="GO" id="GO:0046872">
    <property type="term" value="F:metal ion binding"/>
    <property type="evidence" value="ECO:0007669"/>
    <property type="project" value="UniProtKB-KW"/>
</dbReference>
<evidence type="ECO:0000256" key="4">
    <source>
        <dbReference type="ARBA" id="ARBA00011738"/>
    </source>
</evidence>
<evidence type="ECO:0000256" key="3">
    <source>
        <dbReference type="ARBA" id="ARBA00009406"/>
    </source>
</evidence>
<accession>A0A3E0W9K5</accession>
<evidence type="ECO:0000256" key="10">
    <source>
        <dbReference type="ARBA" id="ARBA00033171"/>
    </source>
</evidence>
<keyword evidence="8" id="KW-0784">Thiamine biosynthesis</keyword>
<evidence type="ECO:0000256" key="5">
    <source>
        <dbReference type="ARBA" id="ARBA00022679"/>
    </source>
</evidence>
<dbReference type="GO" id="GO:0016740">
    <property type="term" value="F:transferase activity"/>
    <property type="evidence" value="ECO:0007669"/>
    <property type="project" value="UniProtKB-KW"/>
</dbReference>
<dbReference type="GO" id="GO:0009228">
    <property type="term" value="P:thiamine biosynthetic process"/>
    <property type="evidence" value="ECO:0007669"/>
    <property type="project" value="UniProtKB-KW"/>
</dbReference>
<dbReference type="PANTHER" id="PTHR31528">
    <property type="entry name" value="4-AMINO-5-HYDROXYMETHYL-2-METHYLPYRIMIDINE PHOSPHATE SYNTHASE THI11-RELATED"/>
    <property type="match status" value="1"/>
</dbReference>
<dbReference type="Proteomes" id="UP000257080">
    <property type="component" value="Unassembled WGS sequence"/>
</dbReference>
<sequence>MGGLRVLRPVSPMVATGFYTRDTARNPMETVRPYGRESDDCKTLCALSPSRPALGDQMNLAPFGGRRALRAATVALGIASVLAVATACSSSSGTPAASSGGTTPLTLQTSWIPLVQFGGSYVAEKEGYYTNNGVDVTILPGGPDVDSMAAVESGQADIGMGNADTVAQANANGADLVIVAAGFQKNPLAILSTSDKPITTPADMEGKKIGVPTGDQAAQDAVVKANNLDASKIISVPVGFDVAPLVSGEVDGLWVFYSEQPIAYEAAAGKPGVTMLTADYGLDVYAQVYAVKRSTLEDATKKTAIEGFLKGEIEGWQNYVKDPTEAVELTVNDYAKDGGLTIEEQTKQAALQMDLLVTDETKANGLLWISDDGITKNLATLESLGITGADKSLFDTSLLTDIYQGKSSIG</sequence>
<comment type="caution">
    <text evidence="13">The sequence shown here is derived from an EMBL/GenBank/DDBJ whole genome shotgun (WGS) entry which is preliminary data.</text>
</comment>
<proteinExistence type="inferred from homology"/>
<dbReference type="Pfam" id="PF09084">
    <property type="entry name" value="NMT1"/>
    <property type="match status" value="1"/>
</dbReference>
<comment type="function">
    <text evidence="1">Responsible for the formation of the pyrimidine heterocycle in the thiamine biosynthesis pathway. Catalyzes the formation of hydroxymethylpyrimidine phosphate (HMP-P) from histidine and pyridoxal phosphate (PLP). The protein uses PLP and the active site histidine to form HMP-P, generating an inactive enzyme. The enzyme can only undergo a single turnover, which suggests it is a suicide enzyme.</text>
</comment>
<evidence type="ECO:0000259" key="12">
    <source>
        <dbReference type="Pfam" id="PF09084"/>
    </source>
</evidence>
<comment type="subunit">
    <text evidence="4">Homodimer.</text>
</comment>
<organism evidence="13 14">
    <name type="scientific">Subtercola boreus</name>
    <dbReference type="NCBI Taxonomy" id="120213"/>
    <lineage>
        <taxon>Bacteria</taxon>
        <taxon>Bacillati</taxon>
        <taxon>Actinomycetota</taxon>
        <taxon>Actinomycetes</taxon>
        <taxon>Micrococcales</taxon>
        <taxon>Microbacteriaceae</taxon>
        <taxon>Subtercola</taxon>
    </lineage>
</organism>
<gene>
    <name evidence="13" type="ORF">B7R25_13490</name>
</gene>
<evidence type="ECO:0000256" key="11">
    <source>
        <dbReference type="ARBA" id="ARBA00048179"/>
    </source>
</evidence>
<protein>
    <recommendedName>
        <fullName evidence="10">Thiamine pyrimidine synthase</fullName>
    </recommendedName>
</protein>
<dbReference type="EMBL" id="NBXE01000030">
    <property type="protein sequence ID" value="RFA25716.1"/>
    <property type="molecule type" value="Genomic_DNA"/>
</dbReference>
<evidence type="ECO:0000256" key="6">
    <source>
        <dbReference type="ARBA" id="ARBA00022723"/>
    </source>
</evidence>
<keyword evidence="6" id="KW-0479">Metal-binding</keyword>
<dbReference type="InterPro" id="IPR027939">
    <property type="entry name" value="NMT1/THI5"/>
</dbReference>
<reference evidence="13 14" key="1">
    <citation type="submission" date="2017-04" db="EMBL/GenBank/DDBJ databases">
        <title>Comparative genome analysis of Subtercola boreus.</title>
        <authorList>
            <person name="Cho Y.-J."/>
            <person name="Cho A."/>
            <person name="Kim O.-S."/>
            <person name="Lee J.-I."/>
        </authorList>
    </citation>
    <scope>NUCLEOTIDE SEQUENCE [LARGE SCALE GENOMIC DNA]</scope>
    <source>
        <strain evidence="13 14">P28004</strain>
    </source>
</reference>
<dbReference type="AlphaFoldDB" id="A0A3E0W9K5"/>
<evidence type="ECO:0000256" key="7">
    <source>
        <dbReference type="ARBA" id="ARBA00022898"/>
    </source>
</evidence>
<evidence type="ECO:0000313" key="14">
    <source>
        <dbReference type="Proteomes" id="UP000257080"/>
    </source>
</evidence>
<keyword evidence="9" id="KW-0408">Iron</keyword>
<dbReference type="Gene3D" id="3.40.190.10">
    <property type="entry name" value="Periplasmic binding protein-like II"/>
    <property type="match status" value="2"/>
</dbReference>
<evidence type="ECO:0000256" key="8">
    <source>
        <dbReference type="ARBA" id="ARBA00022977"/>
    </source>
</evidence>